<dbReference type="EMBL" id="MKEK01000001">
    <property type="protein sequence ID" value="OEY69736.1"/>
    <property type="molecule type" value="Genomic_DNA"/>
</dbReference>
<dbReference type="RefSeq" id="WP_070049306.1">
    <property type="nucleotide sequence ID" value="NZ_CBCSDO010000004.1"/>
</dbReference>
<name>A0A1E7Q6G7_9GAMM</name>
<proteinExistence type="predicted"/>
<comment type="caution">
    <text evidence="2">The sequence shown here is derived from an EMBL/GenBank/DDBJ whole genome shotgun (WGS) entry which is preliminary data.</text>
</comment>
<dbReference type="InterPro" id="IPR009211">
    <property type="entry name" value="TagJ"/>
</dbReference>
<dbReference type="SUPFAM" id="SSF144059">
    <property type="entry name" value="ImpE-like"/>
    <property type="match status" value="1"/>
</dbReference>
<feature type="region of interest" description="Disordered" evidence="1">
    <location>
        <begin position="273"/>
        <end position="292"/>
    </location>
</feature>
<dbReference type="OrthoDB" id="5416084at2"/>
<dbReference type="Gene3D" id="1.25.40.10">
    <property type="entry name" value="Tetratricopeptide repeat domain"/>
    <property type="match status" value="1"/>
</dbReference>
<dbReference type="PIRSF" id="PIRSF029288">
    <property type="entry name" value="SciE_ImpE"/>
    <property type="match status" value="1"/>
</dbReference>
<dbReference type="AlphaFoldDB" id="A0A1E7Q6G7"/>
<dbReference type="InterPro" id="IPR011990">
    <property type="entry name" value="TPR-like_helical_dom_sf"/>
</dbReference>
<sequence length="292" mass="32218">MKKIDALIKQAQLSTATTMASQALRDDPLNADIRARYIELLCVQGEFDKADQQLDIMLRQHPDYVTGAVNLRHLIRAASARKDFYQAGMTAQLFDEPDAMFKAQLSLRVALNDSDIATAVTAAAELESLRQPVAMTINGQHYHTVRDLDDSLCGYLELFGTDGHYYLVRFEQIDSLQFKKPESLLDTVWRRAEIFIKDGPQGDVFVPMTYIQSNSVETSLGRGSDWQQYADGLVTGIGQKMLLVDDDALALTDIQSLGVSDVKDAASTVSNSLGNTVSKSVTDTDSNTVVNQ</sequence>
<organism evidence="2 3">
    <name type="scientific">Rheinheimera salexigens</name>
    <dbReference type="NCBI Taxonomy" id="1628148"/>
    <lineage>
        <taxon>Bacteria</taxon>
        <taxon>Pseudomonadati</taxon>
        <taxon>Pseudomonadota</taxon>
        <taxon>Gammaproteobacteria</taxon>
        <taxon>Chromatiales</taxon>
        <taxon>Chromatiaceae</taxon>
        <taxon>Rheinheimera</taxon>
    </lineage>
</organism>
<evidence type="ECO:0000256" key="1">
    <source>
        <dbReference type="SAM" id="MobiDB-lite"/>
    </source>
</evidence>
<dbReference type="Pfam" id="PF14559">
    <property type="entry name" value="TPR_19"/>
    <property type="match status" value="1"/>
</dbReference>
<gene>
    <name evidence="2" type="ORF">BI198_09295</name>
</gene>
<evidence type="ECO:0000313" key="2">
    <source>
        <dbReference type="EMBL" id="OEY69736.1"/>
    </source>
</evidence>
<dbReference type="STRING" id="1628148.BI198_09295"/>
<dbReference type="Pfam" id="PF07024">
    <property type="entry name" value="ImpE"/>
    <property type="match status" value="1"/>
</dbReference>
<dbReference type="Proteomes" id="UP000242258">
    <property type="component" value="Unassembled WGS sequence"/>
</dbReference>
<evidence type="ECO:0000313" key="3">
    <source>
        <dbReference type="Proteomes" id="UP000242258"/>
    </source>
</evidence>
<reference evidence="3" key="1">
    <citation type="submission" date="2016-09" db="EMBL/GenBank/DDBJ databases">
        <authorList>
            <person name="Wan X."/>
            <person name="Hou S."/>
        </authorList>
    </citation>
    <scope>NUCLEOTIDE SEQUENCE [LARGE SCALE GENOMIC DNA]</scope>
    <source>
        <strain evidence="3">KH87</strain>
    </source>
</reference>
<protein>
    <submittedName>
        <fullName evidence="2">Virulence protein SciE type</fullName>
    </submittedName>
</protein>
<accession>A0A1E7Q6G7</accession>
<keyword evidence="3" id="KW-1185">Reference proteome</keyword>